<keyword evidence="3" id="KW-0687">Ribonucleoprotein</keyword>
<dbReference type="InterPro" id="IPR029064">
    <property type="entry name" value="Ribosomal_eL30-like_sf"/>
</dbReference>
<dbReference type="GO" id="GO:0003723">
    <property type="term" value="F:RNA binding"/>
    <property type="evidence" value="ECO:0007669"/>
    <property type="project" value="InterPro"/>
</dbReference>
<dbReference type="Gene3D" id="3.30.1330.30">
    <property type="match status" value="1"/>
</dbReference>
<keyword evidence="2" id="KW-0689">Ribosomal protein</keyword>
<dbReference type="VEuPathDB" id="FungiDB:H257_04280"/>
<evidence type="ECO:0000256" key="1">
    <source>
        <dbReference type="ARBA" id="ARBA00007326"/>
    </source>
</evidence>
<name>A0A3R7YII7_APHAT</name>
<comment type="caution">
    <text evidence="5">The sequence shown here is derived from an EMBL/GenBank/DDBJ whole genome shotgun (WGS) entry which is preliminary data.</text>
</comment>
<organism evidence="5 6">
    <name type="scientific">Aphanomyces astaci</name>
    <name type="common">Crayfish plague agent</name>
    <dbReference type="NCBI Taxonomy" id="112090"/>
    <lineage>
        <taxon>Eukaryota</taxon>
        <taxon>Sar</taxon>
        <taxon>Stramenopiles</taxon>
        <taxon>Oomycota</taxon>
        <taxon>Saprolegniomycetes</taxon>
        <taxon>Saprolegniales</taxon>
        <taxon>Verrucalvaceae</taxon>
        <taxon>Aphanomyces</taxon>
    </lineage>
</organism>
<accession>A0A3R7YII7</accession>
<dbReference type="InterPro" id="IPR039109">
    <property type="entry name" value="Ribosomal_eL30-like"/>
</dbReference>
<gene>
    <name evidence="5" type="ORF">B5M09_005898</name>
</gene>
<sequence>MMRLSIVGVERVRNLEELAQRQGYVLLHNHLSICLQPRDLYNVVVAKLVILSSNTPPLRKSEIEYYSMLAKTGVHHFAGNNNDLGTACGKYFRVSSLVVLDAGDSDILRSSE</sequence>
<evidence type="ECO:0000259" key="4">
    <source>
        <dbReference type="Pfam" id="PF01248"/>
    </source>
</evidence>
<reference evidence="5" key="1">
    <citation type="submission" date="2018-07" db="EMBL/GenBank/DDBJ databases">
        <title>Annotation of Aphanomyces astaci genome assembly.</title>
        <authorList>
            <person name="Studholme D.J."/>
        </authorList>
    </citation>
    <scope>NUCLEOTIDE SEQUENCE [LARGE SCALE GENOMIC DNA]</scope>
    <source>
        <strain evidence="5">Pc</strain>
    </source>
</reference>
<dbReference type="PANTHER" id="PTHR11449">
    <property type="entry name" value="RIBOSOMAL PROTEIN L30"/>
    <property type="match status" value="1"/>
</dbReference>
<dbReference type="InterPro" id="IPR004038">
    <property type="entry name" value="Ribosomal_eL8/eL30/eS12/Gad45"/>
</dbReference>
<dbReference type="AlphaFoldDB" id="A0A3R7YII7"/>
<proteinExistence type="inferred from homology"/>
<dbReference type="GO" id="GO:0005840">
    <property type="term" value="C:ribosome"/>
    <property type="evidence" value="ECO:0007669"/>
    <property type="project" value="UniProtKB-KW"/>
</dbReference>
<comment type="similarity">
    <text evidence="1">Belongs to the eukaryotic ribosomal protein eL30 family.</text>
</comment>
<keyword evidence="6" id="KW-1185">Reference proteome</keyword>
<dbReference type="Pfam" id="PF01248">
    <property type="entry name" value="Ribosomal_L7Ae"/>
    <property type="match status" value="1"/>
</dbReference>
<dbReference type="InterPro" id="IPR022991">
    <property type="entry name" value="Ribosomal_eL30_CS"/>
</dbReference>
<evidence type="ECO:0000313" key="5">
    <source>
        <dbReference type="EMBL" id="RQM30108.1"/>
    </source>
</evidence>
<dbReference type="SUPFAM" id="SSF55315">
    <property type="entry name" value="L30e-like"/>
    <property type="match status" value="1"/>
</dbReference>
<evidence type="ECO:0000313" key="6">
    <source>
        <dbReference type="Proteomes" id="UP000284702"/>
    </source>
</evidence>
<dbReference type="EMBL" id="MZMZ02000955">
    <property type="protein sequence ID" value="RQM30108.1"/>
    <property type="molecule type" value="Genomic_DNA"/>
</dbReference>
<feature type="domain" description="Ribosomal protein eL8/eL30/eS12/Gadd45" evidence="4">
    <location>
        <begin position="46"/>
        <end position="108"/>
    </location>
</feature>
<dbReference type="GO" id="GO:1990904">
    <property type="term" value="C:ribonucleoprotein complex"/>
    <property type="evidence" value="ECO:0007669"/>
    <property type="project" value="UniProtKB-KW"/>
</dbReference>
<dbReference type="Proteomes" id="UP000284702">
    <property type="component" value="Unassembled WGS sequence"/>
</dbReference>
<evidence type="ECO:0000256" key="2">
    <source>
        <dbReference type="ARBA" id="ARBA00022980"/>
    </source>
</evidence>
<dbReference type="PROSITE" id="PS00993">
    <property type="entry name" value="RIBOSOMAL_L30E_2"/>
    <property type="match status" value="1"/>
</dbReference>
<evidence type="ECO:0000256" key="3">
    <source>
        <dbReference type="ARBA" id="ARBA00023274"/>
    </source>
</evidence>
<protein>
    <recommendedName>
        <fullName evidence="4">Ribosomal protein eL8/eL30/eS12/Gadd45 domain-containing protein</fullName>
    </recommendedName>
</protein>